<dbReference type="Pfam" id="PF07690">
    <property type="entry name" value="MFS_1"/>
    <property type="match status" value="1"/>
</dbReference>
<feature type="transmembrane region" description="Helical" evidence="10">
    <location>
        <begin position="83"/>
        <end position="102"/>
    </location>
</feature>
<evidence type="ECO:0000313" key="13">
    <source>
        <dbReference type="Proteomes" id="UP000698242"/>
    </source>
</evidence>
<dbReference type="GO" id="GO:1990961">
    <property type="term" value="P:xenobiotic detoxification by transmembrane export across the plasma membrane"/>
    <property type="evidence" value="ECO:0007669"/>
    <property type="project" value="InterPro"/>
</dbReference>
<dbReference type="InterPro" id="IPR005829">
    <property type="entry name" value="Sugar_transporter_CS"/>
</dbReference>
<dbReference type="Proteomes" id="UP000698242">
    <property type="component" value="Unassembled WGS sequence"/>
</dbReference>
<dbReference type="SUPFAM" id="SSF103473">
    <property type="entry name" value="MFS general substrate transporter"/>
    <property type="match status" value="1"/>
</dbReference>
<dbReference type="CDD" id="cd17320">
    <property type="entry name" value="MFS_MdfA_MDR_like"/>
    <property type="match status" value="1"/>
</dbReference>
<feature type="transmembrane region" description="Helical" evidence="10">
    <location>
        <begin position="374"/>
        <end position="396"/>
    </location>
</feature>
<keyword evidence="9 10" id="KW-0472">Membrane</keyword>
<dbReference type="PANTHER" id="PTHR43124">
    <property type="entry name" value="PURINE EFFLUX PUMP PBUE"/>
    <property type="match status" value="1"/>
</dbReference>
<dbReference type="EMBL" id="APKE01000026">
    <property type="protein sequence ID" value="KAF0675420.1"/>
    <property type="molecule type" value="Genomic_DNA"/>
</dbReference>
<keyword evidence="8 10" id="KW-1133">Transmembrane helix</keyword>
<dbReference type="NCBIfam" id="TIGR00710">
    <property type="entry name" value="efflux_Bcr_CflA"/>
    <property type="match status" value="1"/>
</dbReference>
<evidence type="ECO:0000256" key="1">
    <source>
        <dbReference type="ARBA" id="ARBA00003279"/>
    </source>
</evidence>
<evidence type="ECO:0000256" key="4">
    <source>
        <dbReference type="ARBA" id="ARBA00007520"/>
    </source>
</evidence>
<comment type="subcellular location">
    <subcellularLocation>
        <location evidence="10">Cell inner membrane</location>
        <topology evidence="10">Multi-pass membrane protein</topology>
    </subcellularLocation>
    <subcellularLocation>
        <location evidence="2">Cell membrane</location>
        <topology evidence="2">Multi-pass membrane protein</topology>
    </subcellularLocation>
</comment>
<gene>
    <name evidence="12" type="ORF">PMES_02310</name>
</gene>
<keyword evidence="10" id="KW-0997">Cell inner membrane</keyword>
<accession>A0A921TBD6</accession>
<protein>
    <recommendedName>
        <fullName evidence="10">Bcr/CflA family efflux transporter</fullName>
    </recommendedName>
</protein>
<dbReference type="InterPro" id="IPR050189">
    <property type="entry name" value="MFS_Efflux_Transporters"/>
</dbReference>
<feature type="transmembrane region" description="Helical" evidence="10">
    <location>
        <begin position="283"/>
        <end position="303"/>
    </location>
</feature>
<dbReference type="PRINTS" id="PR01035">
    <property type="entry name" value="TCRTETA"/>
</dbReference>
<evidence type="ECO:0000313" key="12">
    <source>
        <dbReference type="EMBL" id="KAF0675420.1"/>
    </source>
</evidence>
<dbReference type="OrthoDB" id="9800416at2"/>
<dbReference type="RefSeq" id="WP_159965823.1">
    <property type="nucleotide sequence ID" value="NZ_APKE01000026.1"/>
</dbReference>
<feature type="transmembrane region" description="Helical" evidence="10">
    <location>
        <begin position="309"/>
        <end position="327"/>
    </location>
</feature>
<comment type="caution">
    <text evidence="10">Lacks conserved residue(s) required for the propagation of feature annotation.</text>
</comment>
<proteinExistence type="inferred from homology"/>
<keyword evidence="13" id="KW-1185">Reference proteome</keyword>
<feature type="domain" description="Major facilitator superfamily (MFS) profile" evidence="11">
    <location>
        <begin position="17"/>
        <end position="400"/>
    </location>
</feature>
<evidence type="ECO:0000256" key="9">
    <source>
        <dbReference type="ARBA" id="ARBA00023136"/>
    </source>
</evidence>
<evidence type="ECO:0000256" key="7">
    <source>
        <dbReference type="ARBA" id="ARBA00022692"/>
    </source>
</evidence>
<evidence type="ECO:0000259" key="11">
    <source>
        <dbReference type="PROSITE" id="PS50850"/>
    </source>
</evidence>
<dbReference type="PROSITE" id="PS50850">
    <property type="entry name" value="MFS"/>
    <property type="match status" value="1"/>
</dbReference>
<feature type="transmembrane region" description="Helical" evidence="10">
    <location>
        <begin position="217"/>
        <end position="241"/>
    </location>
</feature>
<dbReference type="InterPro" id="IPR001958">
    <property type="entry name" value="Tet-R_TetA/multi-R_MdtG-like"/>
</dbReference>
<feature type="transmembrane region" description="Helical" evidence="10">
    <location>
        <begin position="21"/>
        <end position="40"/>
    </location>
</feature>
<feature type="transmembrane region" description="Helical" evidence="10">
    <location>
        <begin position="140"/>
        <end position="158"/>
    </location>
</feature>
<evidence type="ECO:0000256" key="5">
    <source>
        <dbReference type="ARBA" id="ARBA00022448"/>
    </source>
</evidence>
<dbReference type="InterPro" id="IPR036259">
    <property type="entry name" value="MFS_trans_sf"/>
</dbReference>
<feature type="transmembrane region" description="Helical" evidence="10">
    <location>
        <begin position="348"/>
        <end position="368"/>
    </location>
</feature>
<name>A0A921TBD6_9RHOB</name>
<keyword evidence="7 10" id="KW-0812">Transmembrane</keyword>
<dbReference type="GO" id="GO:0005886">
    <property type="term" value="C:plasma membrane"/>
    <property type="evidence" value="ECO:0007669"/>
    <property type="project" value="UniProtKB-SubCell"/>
</dbReference>
<comment type="similarity">
    <text evidence="4">Belongs to the major facilitator superfamily. TCR/Tet family.</text>
</comment>
<reference evidence="12" key="1">
    <citation type="submission" date="2013-03" db="EMBL/GenBank/DDBJ databases">
        <title>Genome Sequence of the Profundibacterium mesophilum strain KAUST100406-0324T from Red Sea, a novel genus in the family Rhodobacteraceae.</title>
        <authorList>
            <person name="Essack M."/>
            <person name="Alam I."/>
            <person name="Lafi F."/>
            <person name="Alawi W."/>
            <person name="Kamanu F."/>
            <person name="Al-Suwailem A."/>
            <person name="Lee O.O."/>
            <person name="Xu Y."/>
            <person name="Bajic V."/>
            <person name="Qian P.-Y."/>
            <person name="Archer J."/>
        </authorList>
    </citation>
    <scope>NUCLEOTIDE SEQUENCE</scope>
    <source>
        <strain evidence="12">KAUST100406-0324</strain>
    </source>
</reference>
<dbReference type="GO" id="GO:0042910">
    <property type="term" value="F:xenobiotic transmembrane transporter activity"/>
    <property type="evidence" value="ECO:0007669"/>
    <property type="project" value="InterPro"/>
</dbReference>
<evidence type="ECO:0000256" key="10">
    <source>
        <dbReference type="RuleBase" id="RU365088"/>
    </source>
</evidence>
<comment type="function">
    <text evidence="1">Resistance to tetracycline by an active tetracycline efflux. This is an energy-dependent process that decreases the accumulation of the antibiotic in whole cells. This protein functions as a metal-tetracycline/H(+) antiporter.</text>
</comment>
<feature type="transmembrane region" description="Helical" evidence="10">
    <location>
        <begin position="52"/>
        <end position="71"/>
    </location>
</feature>
<comment type="similarity">
    <text evidence="3 10">Belongs to the major facilitator superfamily. Bcr/CmlA family.</text>
</comment>
<dbReference type="PROSITE" id="PS00216">
    <property type="entry name" value="SUGAR_TRANSPORT_1"/>
    <property type="match status" value="1"/>
</dbReference>
<evidence type="ECO:0000256" key="3">
    <source>
        <dbReference type="ARBA" id="ARBA00006236"/>
    </source>
</evidence>
<evidence type="ECO:0000256" key="6">
    <source>
        <dbReference type="ARBA" id="ARBA00022475"/>
    </source>
</evidence>
<evidence type="ECO:0000256" key="8">
    <source>
        <dbReference type="ARBA" id="ARBA00022989"/>
    </source>
</evidence>
<feature type="transmembrane region" description="Helical" evidence="10">
    <location>
        <begin position="170"/>
        <end position="187"/>
    </location>
</feature>
<evidence type="ECO:0000256" key="2">
    <source>
        <dbReference type="ARBA" id="ARBA00004651"/>
    </source>
</evidence>
<sequence length="404" mass="42591">MHQPPLVRFLDRATPPHILTLILLAGISALSMNIFLPSLPSMTRYFDTEYRIVQLSVALYLGVNALLQVIVGPISDRYGRRPVVLWTLAIFTLASIGCVLAPNIEIFLAFRMVQAVVVGGLVLSRAVVRDMVPQDQAASMIGYVTMGMSVAPMLAPALGGVLDGIFGWKASFWSLAALGAIIGYICWRDLGETMVARPVSFRAQVAEYPELLRSRRFWGYCAAAAFASGAFFAYLGGAPFVGSEVFGLTPSALGIYFGAPAIGYMAGNYISGRYSVRFGINAMILWGAILSAFGLWVSMAIFLAGHGSVGVFFGFMTFVGLGNGMVLPNATSGMLSVRPHLAGTASGLGGAMMIGGGAALSALAGALLTPGTGALPLIAIMAATSLLAVLSILYTIHRERSLES</sequence>
<organism evidence="12 13">
    <name type="scientific">Profundibacterium mesophilum KAUST100406-0324</name>
    <dbReference type="NCBI Taxonomy" id="1037889"/>
    <lineage>
        <taxon>Bacteria</taxon>
        <taxon>Pseudomonadati</taxon>
        <taxon>Pseudomonadota</taxon>
        <taxon>Alphaproteobacteria</taxon>
        <taxon>Rhodobacterales</taxon>
        <taxon>Roseobacteraceae</taxon>
        <taxon>Profundibacterium</taxon>
    </lineage>
</organism>
<dbReference type="InterPro" id="IPR011701">
    <property type="entry name" value="MFS"/>
</dbReference>
<comment type="caution">
    <text evidence="12">The sequence shown here is derived from an EMBL/GenBank/DDBJ whole genome shotgun (WGS) entry which is preliminary data.</text>
</comment>
<dbReference type="InterPro" id="IPR004812">
    <property type="entry name" value="Efflux_drug-R_Bcr/CmlA"/>
</dbReference>
<dbReference type="InterPro" id="IPR020846">
    <property type="entry name" value="MFS_dom"/>
</dbReference>
<keyword evidence="5 10" id="KW-0813">Transport</keyword>
<dbReference type="AlphaFoldDB" id="A0A921TBD6"/>
<feature type="transmembrane region" description="Helical" evidence="10">
    <location>
        <begin position="253"/>
        <end position="271"/>
    </location>
</feature>
<keyword evidence="6" id="KW-1003">Cell membrane</keyword>
<dbReference type="Gene3D" id="1.20.1720.10">
    <property type="entry name" value="Multidrug resistance protein D"/>
    <property type="match status" value="1"/>
</dbReference>
<dbReference type="PANTHER" id="PTHR43124:SF3">
    <property type="entry name" value="CHLORAMPHENICOL EFFLUX PUMP RV0191"/>
    <property type="match status" value="1"/>
</dbReference>